<sequence>MYPQPSESGMRTVEIDGLPVGDGHPTRVMSVLNMSSNSGYKPSVYLDPAEAADAIEENLVPAGADIIDVGLQSANPKYESKPVEMEKDRLEEVAPLVDELDADVPLSLETRYAEVAEAAIGHGFDLINDVCGFADPDMKGVVEDHDMPVVKMASPPDLARPGALKTIDDIFEALQRDGFTDKTIIDPAFGGWYDGKEFEDNWEMFRRLREFRAFDRPMLTATNREDFLGDLADQPETENQLAVSLAAATMEVERGAHIIRTHDTQETHDVVKVADALGDERTTRPETDAGPTVSELTDVTLREVARHQALGETVAGGTDDGATLTFLLGDLTDDARASIRAVAEVTDVVVVEKDSGSLYVGGSAAALKVVTDSLAEDGHRDLAGELRASLSRRV</sequence>
<name>A0A1H2W6G4_HALVA</name>
<dbReference type="GO" id="GO:0046654">
    <property type="term" value="P:tetrahydrofolate biosynthetic process"/>
    <property type="evidence" value="ECO:0007669"/>
    <property type="project" value="TreeGrafter"/>
</dbReference>
<dbReference type="PROSITE" id="PS50972">
    <property type="entry name" value="PTERIN_BINDING"/>
    <property type="match status" value="1"/>
</dbReference>
<proteinExistence type="predicted"/>
<dbReference type="PANTHER" id="PTHR20941">
    <property type="entry name" value="FOLATE SYNTHESIS PROTEINS"/>
    <property type="match status" value="1"/>
</dbReference>
<evidence type="ECO:0000313" key="3">
    <source>
        <dbReference type="Proteomes" id="UP000182573"/>
    </source>
</evidence>
<dbReference type="PANTHER" id="PTHR20941:SF1">
    <property type="entry name" value="FOLIC ACID SYNTHESIS PROTEIN FOL1"/>
    <property type="match status" value="1"/>
</dbReference>
<gene>
    <name evidence="2" type="ORF">SAMN05443574_106193</name>
</gene>
<dbReference type="GO" id="GO:0004156">
    <property type="term" value="F:dihydropteroate synthase activity"/>
    <property type="evidence" value="ECO:0007669"/>
    <property type="project" value="TreeGrafter"/>
</dbReference>
<protein>
    <submittedName>
        <fullName evidence="2">Dihydropteroate synthase</fullName>
    </submittedName>
</protein>
<evidence type="ECO:0000313" key="2">
    <source>
        <dbReference type="EMBL" id="SDW76138.1"/>
    </source>
</evidence>
<dbReference type="Gene3D" id="3.20.20.20">
    <property type="entry name" value="Dihydropteroate synthase-like"/>
    <property type="match status" value="1"/>
</dbReference>
<dbReference type="SUPFAM" id="SSF51717">
    <property type="entry name" value="Dihydropteroate synthetase-like"/>
    <property type="match status" value="1"/>
</dbReference>
<dbReference type="Pfam" id="PF00809">
    <property type="entry name" value="Pterin_bind"/>
    <property type="match status" value="1"/>
</dbReference>
<dbReference type="STRING" id="28442.SAMN05443574_106193"/>
<organism evidence="2 3">
    <name type="scientific">Haloarcula vallismortis</name>
    <name type="common">Halobacterium vallismortis</name>
    <dbReference type="NCBI Taxonomy" id="28442"/>
    <lineage>
        <taxon>Archaea</taxon>
        <taxon>Methanobacteriati</taxon>
        <taxon>Methanobacteriota</taxon>
        <taxon>Stenosarchaea group</taxon>
        <taxon>Halobacteria</taxon>
        <taxon>Halobacteriales</taxon>
        <taxon>Haloarculaceae</taxon>
        <taxon>Haloarcula</taxon>
    </lineage>
</organism>
<feature type="domain" description="Pterin-binding" evidence="1">
    <location>
        <begin position="26"/>
        <end position="272"/>
    </location>
</feature>
<dbReference type="Proteomes" id="UP000182573">
    <property type="component" value="Unassembled WGS sequence"/>
</dbReference>
<dbReference type="InterPro" id="IPR045031">
    <property type="entry name" value="DHP_synth-like"/>
</dbReference>
<accession>A0A1H2W6G4</accession>
<dbReference type="AlphaFoldDB" id="A0A1H2W6G4"/>
<evidence type="ECO:0000259" key="1">
    <source>
        <dbReference type="PROSITE" id="PS50972"/>
    </source>
</evidence>
<dbReference type="InterPro" id="IPR011005">
    <property type="entry name" value="Dihydropteroate_synth-like_sf"/>
</dbReference>
<dbReference type="EMBL" id="FNOF01000006">
    <property type="protein sequence ID" value="SDW76138.1"/>
    <property type="molecule type" value="Genomic_DNA"/>
</dbReference>
<reference evidence="2 3" key="1">
    <citation type="submission" date="2016-10" db="EMBL/GenBank/DDBJ databases">
        <authorList>
            <person name="de Groot N.N."/>
        </authorList>
    </citation>
    <scope>NUCLEOTIDE SEQUENCE [LARGE SCALE GENOMIC DNA]</scope>
    <source>
        <strain evidence="2 3">DSM 3756</strain>
    </source>
</reference>
<dbReference type="InterPro" id="IPR000489">
    <property type="entry name" value="Pterin-binding_dom"/>
</dbReference>